<dbReference type="PANTHER" id="PTHR37010">
    <property type="entry name" value="SULFURTRANSFERASE TUSE"/>
    <property type="match status" value="1"/>
</dbReference>
<evidence type="ECO:0000313" key="6">
    <source>
        <dbReference type="Proteomes" id="UP000031623"/>
    </source>
</evidence>
<dbReference type="Proteomes" id="UP000031623">
    <property type="component" value="Chromosome"/>
</dbReference>
<keyword evidence="3" id="KW-0808">Transferase</keyword>
<dbReference type="InterPro" id="IPR025526">
    <property type="entry name" value="DsrC-like_dom_sf"/>
</dbReference>
<dbReference type="SUPFAM" id="SSF69721">
    <property type="entry name" value="DsrC, the gamma subunit of dissimilatory sulfite reductase"/>
    <property type="match status" value="1"/>
</dbReference>
<feature type="region of interest" description="Disordered" evidence="4">
    <location>
        <begin position="93"/>
        <end position="114"/>
    </location>
</feature>
<dbReference type="GO" id="GO:0002143">
    <property type="term" value="P:tRNA wobble position uridine thiolation"/>
    <property type="evidence" value="ECO:0007669"/>
    <property type="project" value="TreeGrafter"/>
</dbReference>
<evidence type="ECO:0000256" key="4">
    <source>
        <dbReference type="SAM" id="MobiDB-lite"/>
    </source>
</evidence>
<dbReference type="GO" id="GO:0005737">
    <property type="term" value="C:cytoplasm"/>
    <property type="evidence" value="ECO:0007669"/>
    <property type="project" value="UniProtKB-SubCell"/>
</dbReference>
<name>A0A090ALV0_9GAMM</name>
<dbReference type="PANTHER" id="PTHR37010:SF1">
    <property type="entry name" value="SULFURTRANSFERASE TUSE"/>
    <property type="match status" value="1"/>
</dbReference>
<protein>
    <recommendedName>
        <fullName evidence="3">Sulfurtransferase</fullName>
        <ecNumber evidence="3">2.8.1.-</ecNumber>
    </recommendedName>
</protein>
<proteinExistence type="inferred from homology"/>
<dbReference type="InterPro" id="IPR007453">
    <property type="entry name" value="DsrC/TusE"/>
</dbReference>
<gene>
    <name evidence="5" type="ORF">THII_1848</name>
</gene>
<accession>A0A090ALV0</accession>
<dbReference type="NCBIfam" id="TIGR03342">
    <property type="entry name" value="dsrC_tusE_dsvC"/>
    <property type="match status" value="1"/>
</dbReference>
<dbReference type="GO" id="GO:0097163">
    <property type="term" value="F:sulfur carrier activity"/>
    <property type="evidence" value="ECO:0007669"/>
    <property type="project" value="TreeGrafter"/>
</dbReference>
<organism evidence="5 6">
    <name type="scientific">Thioploca ingrica</name>
    <dbReference type="NCBI Taxonomy" id="40754"/>
    <lineage>
        <taxon>Bacteria</taxon>
        <taxon>Pseudomonadati</taxon>
        <taxon>Pseudomonadota</taxon>
        <taxon>Gammaproteobacteria</taxon>
        <taxon>Thiotrichales</taxon>
        <taxon>Thiotrichaceae</taxon>
        <taxon>Thioploca</taxon>
    </lineage>
</organism>
<evidence type="ECO:0000256" key="1">
    <source>
        <dbReference type="ARBA" id="ARBA00004496"/>
    </source>
</evidence>
<dbReference type="Pfam" id="PF04358">
    <property type="entry name" value="DsrC"/>
    <property type="match status" value="1"/>
</dbReference>
<sequence>MSYEINGKTIESNANGYLMNVDDWDEAVAKAIAKQEGIEELTQRHWDLLNYLRDEYINNAGHQPNMRNIVKAMQTKWNDKKLEAKSLYELFPGNPDKQGSKVAGLPESKRKGGY</sequence>
<dbReference type="AlphaFoldDB" id="A0A090ALV0"/>
<dbReference type="Gene3D" id="3.30.1420.10">
    <property type="match status" value="1"/>
</dbReference>
<keyword evidence="2" id="KW-0963">Cytoplasm</keyword>
<dbReference type="HOGENOM" id="CLU_153199_0_0_6"/>
<dbReference type="GO" id="GO:0016740">
    <property type="term" value="F:transferase activity"/>
    <property type="evidence" value="ECO:0007669"/>
    <property type="project" value="UniProtKB-KW"/>
</dbReference>
<dbReference type="EC" id="2.8.1.-" evidence="3"/>
<keyword evidence="6" id="KW-1185">Reference proteome</keyword>
<dbReference type="EMBL" id="AP014633">
    <property type="protein sequence ID" value="BAP56145.1"/>
    <property type="molecule type" value="Genomic_DNA"/>
</dbReference>
<dbReference type="InterPro" id="IPR042072">
    <property type="entry name" value="DsrC-like_C"/>
</dbReference>
<evidence type="ECO:0000256" key="2">
    <source>
        <dbReference type="ARBA" id="ARBA00022490"/>
    </source>
</evidence>
<comment type="similarity">
    <text evidence="3">Belongs to the dsrC/tusE family.</text>
</comment>
<dbReference type="STRING" id="40754.THII_1848"/>
<dbReference type="InterPro" id="IPR043163">
    <property type="entry name" value="DsrC-like_N"/>
</dbReference>
<evidence type="ECO:0000313" key="5">
    <source>
        <dbReference type="EMBL" id="BAP56145.1"/>
    </source>
</evidence>
<dbReference type="KEGG" id="tig:THII_1848"/>
<evidence type="ECO:0000256" key="3">
    <source>
        <dbReference type="PIRNR" id="PIRNR006223"/>
    </source>
</evidence>
<comment type="subcellular location">
    <subcellularLocation>
        <location evidence="1">Cytoplasm</location>
    </subcellularLocation>
</comment>
<comment type="function">
    <text evidence="3">Part of a sulfur-relay system.</text>
</comment>
<dbReference type="OrthoDB" id="9786347at2"/>
<reference evidence="5 6" key="1">
    <citation type="journal article" date="2014" name="ISME J.">
        <title>Ecophysiology of Thioploca ingrica as revealed by the complete genome sequence supplemented with proteomic evidence.</title>
        <authorList>
            <person name="Kojima H."/>
            <person name="Ogura Y."/>
            <person name="Yamamoto N."/>
            <person name="Togashi T."/>
            <person name="Mori H."/>
            <person name="Watanabe T."/>
            <person name="Nemoto F."/>
            <person name="Kurokawa K."/>
            <person name="Hayashi T."/>
            <person name="Fukui M."/>
        </authorList>
    </citation>
    <scope>NUCLEOTIDE SEQUENCE [LARGE SCALE GENOMIC DNA]</scope>
</reference>
<dbReference type="PIRSF" id="PIRSF006223">
    <property type="entry name" value="DsrC_TusE"/>
    <property type="match status" value="1"/>
</dbReference>
<dbReference type="Gene3D" id="1.10.10.370">
    <property type="entry name" value="DsrC-like protein, C-terminal domain"/>
    <property type="match status" value="1"/>
</dbReference>